<evidence type="ECO:0000313" key="2">
    <source>
        <dbReference type="Proteomes" id="UP000182375"/>
    </source>
</evidence>
<proteinExistence type="predicted"/>
<gene>
    <name evidence="1" type="ORF">SAMN04490357_1030</name>
</gene>
<dbReference type="EMBL" id="FNTD01000004">
    <property type="protein sequence ID" value="SEC04095.1"/>
    <property type="molecule type" value="Genomic_DNA"/>
</dbReference>
<evidence type="ECO:0000313" key="1">
    <source>
        <dbReference type="EMBL" id="SEC04095.1"/>
    </source>
</evidence>
<organism evidence="1 2">
    <name type="scientific">Streptomyces misionensis</name>
    <dbReference type="NCBI Taxonomy" id="67331"/>
    <lineage>
        <taxon>Bacteria</taxon>
        <taxon>Bacillati</taxon>
        <taxon>Actinomycetota</taxon>
        <taxon>Actinomycetes</taxon>
        <taxon>Kitasatosporales</taxon>
        <taxon>Streptomycetaceae</taxon>
        <taxon>Streptomyces</taxon>
    </lineage>
</organism>
<dbReference type="Proteomes" id="UP000182375">
    <property type="component" value="Unassembled WGS sequence"/>
</dbReference>
<dbReference type="Pfam" id="PF24203">
    <property type="entry name" value="Phage_ProQ_C_like"/>
    <property type="match status" value="1"/>
</dbReference>
<protein>
    <submittedName>
        <fullName evidence="1">Uncharacterized protein</fullName>
    </submittedName>
</protein>
<name>A0A1H4P9T3_9ACTN</name>
<sequence length="118" mass="13379">MTGLPAVKVGDPLILVTGNKYQGDEPVTVSRVGRKYLYVSLHGHERQERFDRATGVEEGQRGIRARLLTQEQYDDRAQRDSLFTRLYDAGIEVAFRVRDDLTTDQLRSLLAVVETKEG</sequence>
<dbReference type="AlphaFoldDB" id="A0A1H4P9T3"/>
<accession>A0A1H4P9T3</accession>
<reference evidence="1 2" key="1">
    <citation type="submission" date="2016-10" db="EMBL/GenBank/DDBJ databases">
        <authorList>
            <person name="de Groot N.N."/>
        </authorList>
    </citation>
    <scope>NUCLEOTIDE SEQUENCE [LARGE SCALE GENOMIC DNA]</scope>
    <source>
        <strain evidence="1 2">DSM 40306</strain>
    </source>
</reference>
<dbReference type="STRING" id="67331.SAMN04490357_1030"/>
<dbReference type="GeneID" id="95510270"/>
<dbReference type="InterPro" id="IPR056982">
    <property type="entry name" value="Phage_ProQ_C-like"/>
</dbReference>
<dbReference type="RefSeq" id="WP_074990964.1">
    <property type="nucleotide sequence ID" value="NZ_FNTD01000004.1"/>
</dbReference>